<proteinExistence type="inferred from homology"/>
<dbReference type="PANTHER" id="PTHR31637:SF0">
    <property type="entry name" value="2,3-BISPHOSPHOGLYCERATE-INDEPENDENT PHOSPHOGLYCERATE MUTASE"/>
    <property type="match status" value="1"/>
</dbReference>
<dbReference type="InterPro" id="IPR006124">
    <property type="entry name" value="Metalloenzyme"/>
</dbReference>
<feature type="binding site" evidence="7 11">
    <location>
        <position position="461"/>
    </location>
    <ligand>
        <name>Mn(2+)</name>
        <dbReference type="ChEBI" id="CHEBI:29035"/>
        <label>1</label>
    </ligand>
</feature>
<dbReference type="GO" id="GO:0006096">
    <property type="term" value="P:glycolytic process"/>
    <property type="evidence" value="ECO:0007669"/>
    <property type="project" value="UniProtKB-UniRule"/>
</dbReference>
<comment type="caution">
    <text evidence="14">The sequence shown here is derived from an EMBL/GenBank/DDBJ whole genome shotgun (WGS) entry which is preliminary data.</text>
</comment>
<dbReference type="Gene3D" id="3.40.720.10">
    <property type="entry name" value="Alkaline Phosphatase, subunit A"/>
    <property type="match status" value="1"/>
</dbReference>
<evidence type="ECO:0000259" key="13">
    <source>
        <dbReference type="Pfam" id="PF06415"/>
    </source>
</evidence>
<dbReference type="Pfam" id="PF06415">
    <property type="entry name" value="iPGM_N"/>
    <property type="match status" value="1"/>
</dbReference>
<dbReference type="PIRSF" id="PIRSF001492">
    <property type="entry name" value="IPGAM"/>
    <property type="match status" value="1"/>
</dbReference>
<reference evidence="14" key="2">
    <citation type="submission" date="2021-05" db="EMBL/GenBank/DDBJ databases">
        <title>Protein family content uncovers lineage relationships and bacterial pathway maintenance mechanisms in DPANN archaea.</title>
        <authorList>
            <person name="Castelle C.J."/>
            <person name="Meheust R."/>
            <person name="Jaffe A.L."/>
            <person name="Seitz K."/>
            <person name="Gong X."/>
            <person name="Baker B.J."/>
            <person name="Banfield J.F."/>
        </authorList>
    </citation>
    <scope>NUCLEOTIDE SEQUENCE</scope>
    <source>
        <strain evidence="14">RIFCSPLOWO2_01_FULL_AR10_48_17</strain>
    </source>
</reference>
<reference evidence="14" key="1">
    <citation type="submission" date="2021-03" db="EMBL/GenBank/DDBJ databases">
        <authorList>
            <person name="Jaffe A."/>
        </authorList>
    </citation>
    <scope>NUCLEOTIDE SEQUENCE</scope>
    <source>
        <strain evidence="14">RIFCSPLOWO2_01_FULL_AR10_48_17</strain>
    </source>
</reference>
<dbReference type="GO" id="GO:0006007">
    <property type="term" value="P:glucose catabolic process"/>
    <property type="evidence" value="ECO:0007669"/>
    <property type="project" value="InterPro"/>
</dbReference>
<dbReference type="EMBL" id="JAGVWC010000010">
    <property type="protein sequence ID" value="MBS3061728.1"/>
    <property type="molecule type" value="Genomic_DNA"/>
</dbReference>
<keyword evidence="5 7" id="KW-0464">Manganese</keyword>
<feature type="binding site" evidence="7 10">
    <location>
        <position position="335"/>
    </location>
    <ligand>
        <name>substrate</name>
    </ligand>
</feature>
<evidence type="ECO:0000256" key="4">
    <source>
        <dbReference type="ARBA" id="ARBA00023152"/>
    </source>
</evidence>
<dbReference type="AlphaFoldDB" id="A0A8T4L323"/>
<keyword evidence="4 7" id="KW-0324">Glycolysis</keyword>
<dbReference type="GO" id="GO:0005829">
    <property type="term" value="C:cytosol"/>
    <property type="evidence" value="ECO:0007669"/>
    <property type="project" value="TreeGrafter"/>
</dbReference>
<feature type="binding site" evidence="7 11">
    <location>
        <position position="444"/>
    </location>
    <ligand>
        <name>Mn(2+)</name>
        <dbReference type="ChEBI" id="CHEBI:29035"/>
        <label>2</label>
    </ligand>
</feature>
<comment type="catalytic activity">
    <reaction evidence="7">
        <text>(2R)-2-phosphoglycerate = (2R)-3-phosphoglycerate</text>
        <dbReference type="Rhea" id="RHEA:15901"/>
        <dbReference type="ChEBI" id="CHEBI:58272"/>
        <dbReference type="ChEBI" id="CHEBI:58289"/>
        <dbReference type="EC" id="5.4.2.12"/>
    </reaction>
</comment>
<feature type="binding site" evidence="7 10">
    <location>
        <begin position="259"/>
        <end position="262"/>
    </location>
    <ligand>
        <name>substrate</name>
    </ligand>
</feature>
<feature type="binding site" evidence="7 10">
    <location>
        <begin position="151"/>
        <end position="152"/>
    </location>
    <ligand>
        <name>substrate</name>
    </ligand>
</feature>
<dbReference type="CDD" id="cd16010">
    <property type="entry name" value="iPGM"/>
    <property type="match status" value="1"/>
</dbReference>
<feature type="domain" description="BPG-independent PGAM N-terminal" evidence="13">
    <location>
        <begin position="80"/>
        <end position="293"/>
    </location>
</feature>
<dbReference type="FunFam" id="3.40.1450.10:FF:000002">
    <property type="entry name" value="2,3-bisphosphoglycerate-independent phosphoglycerate mutase"/>
    <property type="match status" value="1"/>
</dbReference>
<evidence type="ECO:0000256" key="6">
    <source>
        <dbReference type="ARBA" id="ARBA00023235"/>
    </source>
</evidence>
<gene>
    <name evidence="7 14" type="primary">gpmI</name>
    <name evidence="14" type="ORF">J4215_04055</name>
</gene>
<evidence type="ECO:0000256" key="8">
    <source>
        <dbReference type="NCBIfam" id="TIGR01307"/>
    </source>
</evidence>
<evidence type="ECO:0000256" key="5">
    <source>
        <dbReference type="ARBA" id="ARBA00023211"/>
    </source>
</evidence>
<dbReference type="GO" id="GO:0004619">
    <property type="term" value="F:phosphoglycerate mutase activity"/>
    <property type="evidence" value="ECO:0007669"/>
    <property type="project" value="UniProtKB-UniRule"/>
</dbReference>
<evidence type="ECO:0000256" key="7">
    <source>
        <dbReference type="HAMAP-Rule" id="MF_01038"/>
    </source>
</evidence>
<comment type="pathway">
    <text evidence="1 7">Carbohydrate degradation; glycolysis; pyruvate from D-glyceraldehyde 3-phosphate: step 3/5.</text>
</comment>
<name>A0A8T4L323_9ARCH</name>
<evidence type="ECO:0000259" key="12">
    <source>
        <dbReference type="Pfam" id="PF01676"/>
    </source>
</evidence>
<evidence type="ECO:0000313" key="15">
    <source>
        <dbReference type="Proteomes" id="UP000675968"/>
    </source>
</evidence>
<feature type="binding site" evidence="7 11">
    <location>
        <position position="10"/>
    </location>
    <ligand>
        <name>Mn(2+)</name>
        <dbReference type="ChEBI" id="CHEBI:29035"/>
        <label>2</label>
    </ligand>
</feature>
<evidence type="ECO:0000256" key="3">
    <source>
        <dbReference type="ARBA" id="ARBA00022723"/>
    </source>
</evidence>
<organism evidence="14 15">
    <name type="scientific">Candidatus Iainarchaeum sp</name>
    <dbReference type="NCBI Taxonomy" id="3101447"/>
    <lineage>
        <taxon>Archaea</taxon>
        <taxon>Candidatus Iainarchaeota</taxon>
        <taxon>Candidatus Iainarchaeia</taxon>
        <taxon>Candidatus Iainarchaeales</taxon>
        <taxon>Candidatus Iainarchaeaceae</taxon>
        <taxon>Candidatus Iainarchaeum</taxon>
    </lineage>
</organism>
<accession>A0A8T4L323</accession>
<dbReference type="PANTHER" id="PTHR31637">
    <property type="entry name" value="2,3-BISPHOSPHOGLYCERATE-INDEPENDENT PHOSPHOGLYCERATE MUTASE"/>
    <property type="match status" value="1"/>
</dbReference>
<dbReference type="Proteomes" id="UP000675968">
    <property type="component" value="Unassembled WGS sequence"/>
</dbReference>
<feature type="active site" description="Phosphoserine intermediate" evidence="7 9">
    <location>
        <position position="60"/>
    </location>
</feature>
<feature type="binding site" evidence="7 11">
    <location>
        <position position="406"/>
    </location>
    <ligand>
        <name>Mn(2+)</name>
        <dbReference type="ChEBI" id="CHEBI:29035"/>
        <label>1</label>
    </ligand>
</feature>
<feature type="domain" description="Metalloenzyme" evidence="12">
    <location>
        <begin position="2"/>
        <end position="502"/>
    </location>
</feature>
<sequence length="519" mass="58126">MKKIILIVLDGWGIAPDGPGNCISQAHIPFYNSLLEKYPHCQLHAHGNAVGLREDAMGTSEVGHLHMGAGRIVWQPIAQIDRDIKNGEFFKNKKLVSAMETVRKRKTRLHFMGICSDGGVHSSIEHLDALLKLAKQQKVPKVYIHFFSDGRDVPEKSALTYVKQVEKQIQKNGIGKIASVIGRYYAGDRDNNWDRTQKAFDCLVNGKGFTAKNASDAVQQAYARGDLTDYYIQPTIISEKNKPLATISDGDVAIFFNIRTDRIRQLIKSIVLPNFKGFKRPKTPKVDFYSFVQTETAIPANKCVPIFNPIRIKNNLGNQIARQGYKQLRVAETDKYAHVTYFFNSQVDEPNPGEDRIMVPSPKVPVYDQKPEMSAREITEKVTEQIKTGKYDFILMNYANADLVGHSANIPAIIIGVQTIDQCLQHVIENALAKNYSIMVTADHGNAEEKLSPTGERIASHSCNPVPFILVSNEPELQKTFLRSNGQLIDIAPTILELMNLSIPKEMTGKSLILKNQKK</sequence>
<dbReference type="SUPFAM" id="SSF64158">
    <property type="entry name" value="2,3-Bisphosphoglycerate-independent phosphoglycerate mutase, substrate-binding domain"/>
    <property type="match status" value="1"/>
</dbReference>
<dbReference type="InterPro" id="IPR036646">
    <property type="entry name" value="PGAM_B_sf"/>
</dbReference>
<feature type="binding site" evidence="7 10">
    <location>
        <position position="189"/>
    </location>
    <ligand>
        <name>substrate</name>
    </ligand>
</feature>
<comment type="similarity">
    <text evidence="2 7">Belongs to the BPG-independent phosphoglycerate mutase family.</text>
</comment>
<evidence type="ECO:0000256" key="9">
    <source>
        <dbReference type="PIRSR" id="PIRSR001492-1"/>
    </source>
</evidence>
<evidence type="ECO:0000256" key="1">
    <source>
        <dbReference type="ARBA" id="ARBA00004798"/>
    </source>
</evidence>
<feature type="binding site" evidence="7 10">
    <location>
        <position position="183"/>
    </location>
    <ligand>
        <name>substrate</name>
    </ligand>
</feature>
<comment type="cofactor">
    <cofactor evidence="7">
        <name>Mn(2+)</name>
        <dbReference type="ChEBI" id="CHEBI:29035"/>
    </cofactor>
    <text evidence="7">Binds 2 manganese ions per subunit.</text>
</comment>
<evidence type="ECO:0000256" key="11">
    <source>
        <dbReference type="PIRSR" id="PIRSR001492-3"/>
    </source>
</evidence>
<evidence type="ECO:0000256" key="2">
    <source>
        <dbReference type="ARBA" id="ARBA00008819"/>
    </source>
</evidence>
<dbReference type="EC" id="5.4.2.12" evidence="7 8"/>
<dbReference type="NCBIfam" id="TIGR01307">
    <property type="entry name" value="pgm_bpd_ind"/>
    <property type="match status" value="1"/>
</dbReference>
<feature type="binding site" evidence="7 10">
    <location>
        <position position="121"/>
    </location>
    <ligand>
        <name>substrate</name>
    </ligand>
</feature>
<dbReference type="SUPFAM" id="SSF53649">
    <property type="entry name" value="Alkaline phosphatase-like"/>
    <property type="match status" value="1"/>
</dbReference>
<protein>
    <recommendedName>
        <fullName evidence="7 8">2,3-bisphosphoglycerate-independent phosphoglycerate mutase</fullName>
        <shortName evidence="7">BPG-independent PGAM</shortName>
        <shortName evidence="7">Phosphoglyceromutase</shortName>
        <shortName evidence="7">iPGM</shortName>
        <ecNumber evidence="7 8">5.4.2.12</ecNumber>
    </recommendedName>
</protein>
<dbReference type="InterPro" id="IPR011258">
    <property type="entry name" value="BPG-indep_PGM_N"/>
</dbReference>
<dbReference type="GO" id="GO:0030145">
    <property type="term" value="F:manganese ion binding"/>
    <property type="evidence" value="ECO:0007669"/>
    <property type="project" value="UniProtKB-UniRule"/>
</dbReference>
<keyword evidence="6 7" id="KW-0413">Isomerase</keyword>
<dbReference type="InterPro" id="IPR005995">
    <property type="entry name" value="Pgm_bpd_ind"/>
</dbReference>
<evidence type="ECO:0000313" key="14">
    <source>
        <dbReference type="EMBL" id="MBS3061728.1"/>
    </source>
</evidence>
<dbReference type="Pfam" id="PF01676">
    <property type="entry name" value="Metalloenzyme"/>
    <property type="match status" value="1"/>
</dbReference>
<feature type="binding site" evidence="7 11">
    <location>
        <position position="443"/>
    </location>
    <ligand>
        <name>Mn(2+)</name>
        <dbReference type="ChEBI" id="CHEBI:29035"/>
        <label>2</label>
    </ligand>
</feature>
<feature type="binding site" evidence="7 11">
    <location>
        <position position="402"/>
    </location>
    <ligand>
        <name>Mn(2+)</name>
        <dbReference type="ChEBI" id="CHEBI:29035"/>
        <label>1</label>
    </ligand>
</feature>
<evidence type="ECO:0000256" key="10">
    <source>
        <dbReference type="PIRSR" id="PIRSR001492-2"/>
    </source>
</evidence>
<feature type="binding site" evidence="7 11">
    <location>
        <position position="60"/>
    </location>
    <ligand>
        <name>Mn(2+)</name>
        <dbReference type="ChEBI" id="CHEBI:29035"/>
        <label>2</label>
    </ligand>
</feature>
<dbReference type="Gene3D" id="3.40.1450.10">
    <property type="entry name" value="BPG-independent phosphoglycerate mutase, domain B"/>
    <property type="match status" value="1"/>
</dbReference>
<dbReference type="HAMAP" id="MF_01038">
    <property type="entry name" value="GpmI"/>
    <property type="match status" value="1"/>
</dbReference>
<keyword evidence="3 7" id="KW-0479">Metal-binding</keyword>
<dbReference type="InterPro" id="IPR017850">
    <property type="entry name" value="Alkaline_phosphatase_core_sf"/>
</dbReference>
<comment type="function">
    <text evidence="7">Catalyzes the interconversion of 2-phosphoglycerate and 3-phosphoglycerate.</text>
</comment>